<gene>
    <name evidence="10" type="ORF">ACAM_0900</name>
</gene>
<evidence type="ECO:0000256" key="7">
    <source>
        <dbReference type="SAM" id="MobiDB-lite"/>
    </source>
</evidence>
<dbReference type="Pfam" id="PF02732">
    <property type="entry name" value="ERCC4"/>
    <property type="match status" value="1"/>
</dbReference>
<dbReference type="GO" id="GO:0003697">
    <property type="term" value="F:single-stranded DNA binding"/>
    <property type="evidence" value="ECO:0007669"/>
    <property type="project" value="TreeGrafter"/>
</dbReference>
<keyword evidence="5" id="KW-0238">DNA-binding</keyword>
<feature type="domain" description="ERCC4" evidence="9">
    <location>
        <begin position="14"/>
        <end position="94"/>
    </location>
</feature>
<dbReference type="EMBL" id="AP012489">
    <property type="protein sequence ID" value="BAN90369.1"/>
    <property type="molecule type" value="Genomic_DNA"/>
</dbReference>
<dbReference type="eggNOG" id="arCOG04206">
    <property type="taxonomic scope" value="Archaea"/>
</dbReference>
<sequence>MESGGGRSGGQRPRVYADVREEKSPVPAILESLGVRVIVRQLPMGDYLVSDSIVVERKTSNDFARSLFDGRLFEQASRLAEHYDIVFIIIEGPPVPRRYRGRERSLYASMVSLQLDYGVRIMNTMDPRGTALAIESLARFSSRGGGQRIVIHKKPRLSDIREWQLYILQSFPGIGRRTAERILERFGSLERFLTASKAEISKVEGIGEKRAEDIKRILMTPYRTSPSGAKRPASLEDFYKRGGEGDSG</sequence>
<dbReference type="Proteomes" id="UP000016887">
    <property type="component" value="Chromosome"/>
</dbReference>
<evidence type="ECO:0000256" key="6">
    <source>
        <dbReference type="ARBA" id="ARBA00023204"/>
    </source>
</evidence>
<evidence type="ECO:0000256" key="5">
    <source>
        <dbReference type="ARBA" id="ARBA00023125"/>
    </source>
</evidence>
<evidence type="ECO:0000256" key="2">
    <source>
        <dbReference type="ARBA" id="ARBA00022759"/>
    </source>
</evidence>
<organism evidence="10 11">
    <name type="scientific">Aeropyrum camini SY1 = JCM 12091</name>
    <dbReference type="NCBI Taxonomy" id="1198449"/>
    <lineage>
        <taxon>Archaea</taxon>
        <taxon>Thermoproteota</taxon>
        <taxon>Thermoprotei</taxon>
        <taxon>Desulfurococcales</taxon>
        <taxon>Desulfurococcaceae</taxon>
        <taxon>Aeropyrum</taxon>
    </lineage>
</organism>
<dbReference type="RefSeq" id="WP_022541642.1">
    <property type="nucleotide sequence ID" value="NC_022521.1"/>
</dbReference>
<dbReference type="CDD" id="cd20075">
    <property type="entry name" value="XPF_nuclease_XPF_arch"/>
    <property type="match status" value="1"/>
</dbReference>
<dbReference type="GO" id="GO:0000724">
    <property type="term" value="P:double-strand break repair via homologous recombination"/>
    <property type="evidence" value="ECO:0007669"/>
    <property type="project" value="TreeGrafter"/>
</dbReference>
<dbReference type="KEGG" id="acj:ACAM_0900"/>
<dbReference type="InterPro" id="IPR010994">
    <property type="entry name" value="RuvA_2-like"/>
</dbReference>
<evidence type="ECO:0000256" key="3">
    <source>
        <dbReference type="ARBA" id="ARBA00022763"/>
    </source>
</evidence>
<reference evidence="10 11" key="1">
    <citation type="journal article" date="2013" name="Appl. Environ. Microbiol.">
        <title>Variation of the Virus-Related Elements within Syntenic Genomes of the Hyperthermophilic Archaeon Aeropyrum.</title>
        <authorList>
            <person name="Daifuku T."/>
            <person name="Yoshida T."/>
            <person name="Kitamura T."/>
            <person name="Kawaichi S."/>
            <person name="Inoue T."/>
            <person name="Nomura K."/>
            <person name="Yoshida Y."/>
            <person name="Kuno S."/>
            <person name="Sako Y."/>
        </authorList>
    </citation>
    <scope>NUCLEOTIDE SEQUENCE [LARGE SCALE GENOMIC DNA]</scope>
    <source>
        <strain evidence="10 11">SY1</strain>
    </source>
</reference>
<dbReference type="GeneID" id="17110970"/>
<evidence type="ECO:0000313" key="10">
    <source>
        <dbReference type="EMBL" id="BAN90369.1"/>
    </source>
</evidence>
<name>U3TGB4_9CREN</name>
<evidence type="ECO:0000313" key="11">
    <source>
        <dbReference type="Proteomes" id="UP000016887"/>
    </source>
</evidence>
<dbReference type="AlphaFoldDB" id="U3TGB4"/>
<dbReference type="SMART" id="SM00278">
    <property type="entry name" value="HhH1"/>
    <property type="match status" value="2"/>
</dbReference>
<dbReference type="Gene3D" id="3.40.50.10130">
    <property type="match status" value="1"/>
</dbReference>
<keyword evidence="11" id="KW-1185">Reference proteome</keyword>
<dbReference type="GO" id="GO:0003684">
    <property type="term" value="F:damaged DNA binding"/>
    <property type="evidence" value="ECO:0007669"/>
    <property type="project" value="TreeGrafter"/>
</dbReference>
<accession>U3TGB4</accession>
<evidence type="ECO:0000259" key="9">
    <source>
        <dbReference type="SMART" id="SM00891"/>
    </source>
</evidence>
<evidence type="ECO:0000256" key="4">
    <source>
        <dbReference type="ARBA" id="ARBA00022801"/>
    </source>
</evidence>
<keyword evidence="6" id="KW-0234">DNA repair</keyword>
<keyword evidence="1" id="KW-0540">Nuclease</keyword>
<dbReference type="SMART" id="SM00891">
    <property type="entry name" value="ERCC4"/>
    <property type="match status" value="1"/>
</dbReference>
<feature type="domain" description="Helix-hairpin-helix DNA-binding motif class 1" evidence="8">
    <location>
        <begin position="198"/>
        <end position="217"/>
    </location>
</feature>
<keyword evidence="4" id="KW-0378">Hydrolase</keyword>
<evidence type="ECO:0000256" key="1">
    <source>
        <dbReference type="ARBA" id="ARBA00022722"/>
    </source>
</evidence>
<feature type="domain" description="Helix-hairpin-helix DNA-binding motif class 1" evidence="8">
    <location>
        <begin position="166"/>
        <end position="185"/>
    </location>
</feature>
<feature type="region of interest" description="Disordered" evidence="7">
    <location>
        <begin position="222"/>
        <end position="248"/>
    </location>
</feature>
<keyword evidence="2 10" id="KW-0255">Endonuclease</keyword>
<dbReference type="InterPro" id="IPR011335">
    <property type="entry name" value="Restrct_endonuc-II-like"/>
</dbReference>
<dbReference type="Gene3D" id="1.10.150.20">
    <property type="entry name" value="5' to 3' exonuclease, C-terminal subdomain"/>
    <property type="match status" value="1"/>
</dbReference>
<dbReference type="STRING" id="1198449.ACAM_0900"/>
<evidence type="ECO:0000259" key="8">
    <source>
        <dbReference type="SMART" id="SM00278"/>
    </source>
</evidence>
<dbReference type="GO" id="GO:0000014">
    <property type="term" value="F:single-stranded DNA endodeoxyribonuclease activity"/>
    <property type="evidence" value="ECO:0007669"/>
    <property type="project" value="TreeGrafter"/>
</dbReference>
<keyword evidence="3" id="KW-0227">DNA damage</keyword>
<dbReference type="PANTHER" id="PTHR10150:SF0">
    <property type="entry name" value="DNA REPAIR ENDONUCLEASE XPF"/>
    <property type="match status" value="1"/>
</dbReference>
<dbReference type="InterPro" id="IPR003583">
    <property type="entry name" value="Hlx-hairpin-Hlx_DNA-bd_motif"/>
</dbReference>
<dbReference type="Pfam" id="PF14520">
    <property type="entry name" value="HHH_5"/>
    <property type="match status" value="1"/>
</dbReference>
<protein>
    <submittedName>
        <fullName evidence="10">DNA repair endonuclease XPF</fullName>
    </submittedName>
</protein>
<dbReference type="PANTHER" id="PTHR10150">
    <property type="entry name" value="DNA REPAIR ENDONUCLEASE XPF"/>
    <property type="match status" value="1"/>
</dbReference>
<dbReference type="SUPFAM" id="SSF52980">
    <property type="entry name" value="Restriction endonuclease-like"/>
    <property type="match status" value="1"/>
</dbReference>
<dbReference type="GO" id="GO:1901255">
    <property type="term" value="P:nucleotide-excision repair involved in interstrand cross-link repair"/>
    <property type="evidence" value="ECO:0007669"/>
    <property type="project" value="TreeGrafter"/>
</dbReference>
<dbReference type="SUPFAM" id="SSF47781">
    <property type="entry name" value="RuvA domain 2-like"/>
    <property type="match status" value="1"/>
</dbReference>
<dbReference type="InterPro" id="IPR006166">
    <property type="entry name" value="ERCC4_domain"/>
</dbReference>
<proteinExistence type="predicted"/>
<feature type="compositionally biased region" description="Basic and acidic residues" evidence="7">
    <location>
        <begin position="233"/>
        <end position="248"/>
    </location>
</feature>